<dbReference type="OrthoDB" id="10261210at2759"/>
<dbReference type="AlphaFoldDB" id="A0A0B1RY44"/>
<proteinExistence type="predicted"/>
<dbReference type="InterPro" id="IPR028282">
    <property type="entry name" value="WASH-7_central"/>
</dbReference>
<reference evidence="2 3" key="1">
    <citation type="submission" date="2014-03" db="EMBL/GenBank/DDBJ databases">
        <title>Draft genome of the hookworm Oesophagostomum dentatum.</title>
        <authorList>
            <person name="Mitreva M."/>
        </authorList>
    </citation>
    <scope>NUCLEOTIDE SEQUENCE [LARGE SCALE GENOMIC DNA]</scope>
    <source>
        <strain evidence="2 3">OD-Hann</strain>
    </source>
</reference>
<dbReference type="GO" id="GO:0005768">
    <property type="term" value="C:endosome"/>
    <property type="evidence" value="ECO:0007669"/>
    <property type="project" value="TreeGrafter"/>
</dbReference>
<evidence type="ECO:0000313" key="2">
    <source>
        <dbReference type="EMBL" id="KHJ77594.1"/>
    </source>
</evidence>
<dbReference type="GO" id="GO:0007032">
    <property type="term" value="P:endosome organization"/>
    <property type="evidence" value="ECO:0007669"/>
    <property type="project" value="TreeGrafter"/>
</dbReference>
<protein>
    <recommendedName>
        <fullName evidence="1">WASH complex subunit 7 central domain-containing protein</fullName>
    </recommendedName>
</protein>
<accession>A0A0B1RY44</accession>
<dbReference type="Proteomes" id="UP000053660">
    <property type="component" value="Unassembled WGS sequence"/>
</dbReference>
<name>A0A0B1RY44_OESDE</name>
<gene>
    <name evidence="2" type="ORF">OESDEN_22786</name>
</gene>
<dbReference type="GO" id="GO:0071203">
    <property type="term" value="C:WASH complex"/>
    <property type="evidence" value="ECO:0007669"/>
    <property type="project" value="InterPro"/>
</dbReference>
<dbReference type="PANTHER" id="PTHR31409:SF0">
    <property type="entry name" value="WASH COMPLEX SUBUNIT 4"/>
    <property type="match status" value="1"/>
</dbReference>
<evidence type="ECO:0000313" key="3">
    <source>
        <dbReference type="Proteomes" id="UP000053660"/>
    </source>
</evidence>
<feature type="domain" description="WASH complex subunit 7 central" evidence="1">
    <location>
        <begin position="42"/>
        <end position="192"/>
    </location>
</feature>
<dbReference type="InterPro" id="IPR027307">
    <property type="entry name" value="WASH7"/>
</dbReference>
<dbReference type="PANTHER" id="PTHR31409">
    <property type="entry name" value="WASH COMPLEX SUBUNIT 4"/>
    <property type="match status" value="1"/>
</dbReference>
<dbReference type="GO" id="GO:0016197">
    <property type="term" value="P:endosomal transport"/>
    <property type="evidence" value="ECO:0007669"/>
    <property type="project" value="TreeGrafter"/>
</dbReference>
<organism evidence="2 3">
    <name type="scientific">Oesophagostomum dentatum</name>
    <name type="common">Nodular worm</name>
    <dbReference type="NCBI Taxonomy" id="61180"/>
    <lineage>
        <taxon>Eukaryota</taxon>
        <taxon>Metazoa</taxon>
        <taxon>Ecdysozoa</taxon>
        <taxon>Nematoda</taxon>
        <taxon>Chromadorea</taxon>
        <taxon>Rhabditida</taxon>
        <taxon>Rhabditina</taxon>
        <taxon>Rhabditomorpha</taxon>
        <taxon>Strongyloidea</taxon>
        <taxon>Strongylidae</taxon>
        <taxon>Oesophagostomum</taxon>
    </lineage>
</organism>
<keyword evidence="3" id="KW-1185">Reference proteome</keyword>
<dbReference type="EMBL" id="KN610607">
    <property type="protein sequence ID" value="KHJ77594.1"/>
    <property type="molecule type" value="Genomic_DNA"/>
</dbReference>
<sequence length="198" mass="22579">MWLLASHKEDKEASSPLKLSPIWNSNYVRFSRHGILTGSAFRDKSPQEKLDFYKMIMSEPEFRLHGFVLNAADFVTCKLQKTFYDLTAVNLHDRHAYSKMAILAKQRYGLDLVDGCLPNCTVGQSLDVVKVICSLGDFVTDFNYCLNQQVFIEKLSPNRSLRVLTSEHMADSMRTHGLGVLNTSVNITYQVLLPTKRR</sequence>
<dbReference type="Pfam" id="PF14744">
    <property type="entry name" value="WASH-7_mid"/>
    <property type="match status" value="1"/>
</dbReference>
<evidence type="ECO:0000259" key="1">
    <source>
        <dbReference type="Pfam" id="PF14744"/>
    </source>
</evidence>